<dbReference type="EMBL" id="CAJVPS010002070">
    <property type="protein sequence ID" value="CAG8559469.1"/>
    <property type="molecule type" value="Genomic_DNA"/>
</dbReference>
<evidence type="ECO:0000256" key="1">
    <source>
        <dbReference type="SAM" id="SignalP"/>
    </source>
</evidence>
<feature type="signal peptide" evidence="1">
    <location>
        <begin position="1"/>
        <end position="22"/>
    </location>
</feature>
<dbReference type="Proteomes" id="UP000789508">
    <property type="component" value="Unassembled WGS sequence"/>
</dbReference>
<organism evidence="2 3">
    <name type="scientific">Ambispora leptoticha</name>
    <dbReference type="NCBI Taxonomy" id="144679"/>
    <lineage>
        <taxon>Eukaryota</taxon>
        <taxon>Fungi</taxon>
        <taxon>Fungi incertae sedis</taxon>
        <taxon>Mucoromycota</taxon>
        <taxon>Glomeromycotina</taxon>
        <taxon>Glomeromycetes</taxon>
        <taxon>Archaeosporales</taxon>
        <taxon>Ambisporaceae</taxon>
        <taxon>Ambispora</taxon>
    </lineage>
</organism>
<gene>
    <name evidence="2" type="ORF">ALEPTO_LOCUS6280</name>
</gene>
<protein>
    <submittedName>
        <fullName evidence="2">9148_t:CDS:1</fullName>
    </submittedName>
</protein>
<name>A0A9N9BD21_9GLOM</name>
<reference evidence="2" key="1">
    <citation type="submission" date="2021-06" db="EMBL/GenBank/DDBJ databases">
        <authorList>
            <person name="Kallberg Y."/>
            <person name="Tangrot J."/>
            <person name="Rosling A."/>
        </authorList>
    </citation>
    <scope>NUCLEOTIDE SEQUENCE</scope>
    <source>
        <strain evidence="2">FL130A</strain>
    </source>
</reference>
<accession>A0A9N9BD21</accession>
<keyword evidence="1" id="KW-0732">Signal</keyword>
<keyword evidence="3" id="KW-1185">Reference proteome</keyword>
<dbReference type="AlphaFoldDB" id="A0A9N9BD21"/>
<comment type="caution">
    <text evidence="2">The sequence shown here is derived from an EMBL/GenBank/DDBJ whole genome shotgun (WGS) entry which is preliminary data.</text>
</comment>
<feature type="chain" id="PRO_5040477549" evidence="1">
    <location>
        <begin position="23"/>
        <end position="56"/>
    </location>
</feature>
<proteinExistence type="predicted"/>
<evidence type="ECO:0000313" key="3">
    <source>
        <dbReference type="Proteomes" id="UP000789508"/>
    </source>
</evidence>
<sequence length="56" mass="6293">MTSFKKFIGIALTMTICFFASSDTLPYTQPHPNHKVVYCCTPPPGWHGEEYIDLSA</sequence>
<evidence type="ECO:0000313" key="2">
    <source>
        <dbReference type="EMBL" id="CAG8559469.1"/>
    </source>
</evidence>